<evidence type="ECO:0000313" key="5">
    <source>
        <dbReference type="Proteomes" id="UP000823858"/>
    </source>
</evidence>
<dbReference type="SUPFAM" id="SSF51735">
    <property type="entry name" value="NAD(P)-binding Rossmann-fold domains"/>
    <property type="match status" value="1"/>
</dbReference>
<dbReference type="Pfam" id="PF00107">
    <property type="entry name" value="ADH_zinc_N"/>
    <property type="match status" value="1"/>
</dbReference>
<organism evidence="4 5">
    <name type="scientific">Candidatus Corynebacterium faecigallinarum</name>
    <dbReference type="NCBI Taxonomy" id="2838528"/>
    <lineage>
        <taxon>Bacteria</taxon>
        <taxon>Bacillati</taxon>
        <taxon>Actinomycetota</taxon>
        <taxon>Actinomycetes</taxon>
        <taxon>Mycobacteriales</taxon>
        <taxon>Corynebacteriaceae</taxon>
        <taxon>Corynebacterium</taxon>
    </lineage>
</organism>
<dbReference type="Pfam" id="PF13602">
    <property type="entry name" value="ADH_zinc_N_2"/>
    <property type="match status" value="1"/>
</dbReference>
<evidence type="ECO:0000259" key="3">
    <source>
        <dbReference type="SMART" id="SM00829"/>
    </source>
</evidence>
<reference evidence="4" key="1">
    <citation type="journal article" date="2021" name="PeerJ">
        <title>Extensive microbial diversity within the chicken gut microbiome revealed by metagenomics and culture.</title>
        <authorList>
            <person name="Gilroy R."/>
            <person name="Ravi A."/>
            <person name="Getino M."/>
            <person name="Pursley I."/>
            <person name="Horton D.L."/>
            <person name="Alikhan N.F."/>
            <person name="Baker D."/>
            <person name="Gharbi K."/>
            <person name="Hall N."/>
            <person name="Watson M."/>
            <person name="Adriaenssens E.M."/>
            <person name="Foster-Nyarko E."/>
            <person name="Jarju S."/>
            <person name="Secka A."/>
            <person name="Antonio M."/>
            <person name="Oren A."/>
            <person name="Chaudhuri R.R."/>
            <person name="La Ragione R."/>
            <person name="Hildebrand F."/>
            <person name="Pallen M.J."/>
        </authorList>
    </citation>
    <scope>NUCLEOTIDE SEQUENCE</scope>
    <source>
        <strain evidence="4">ChiHjej13B12-4958</strain>
    </source>
</reference>
<dbReference type="Pfam" id="PF08240">
    <property type="entry name" value="ADH_N"/>
    <property type="match status" value="1"/>
</dbReference>
<dbReference type="SMART" id="SM00829">
    <property type="entry name" value="PKS_ER"/>
    <property type="match status" value="1"/>
</dbReference>
<evidence type="ECO:0000256" key="1">
    <source>
        <dbReference type="ARBA" id="ARBA00022857"/>
    </source>
</evidence>
<accession>A0A9D2QHD6</accession>
<sequence>MLIHGFTRYGGPEVAGLLDVPDAELPGDSTTAVLVEMLATTVNPADIKVRQGGRIGKVEVAFPMAMGREAAGRVLAASSGTGFEVGDLVVGGTLAGTGSYAERVLLDATQTTRVPDGVSPEQAACVPVALGTAWDGLHELRDAGLPDGGTVVVPGAGGGVGHAAVQLGRHLGLQVVGVASESKRELVTELGATFVASGEGWVDRVADADAILDTVGPPVLEEVTARFAEAPVRSTVGGPPVTRRRSGPVFAEILTLIAAGHVRPHISDVHHLSDAAAAVTTVEDGHTAGKVVIVT</sequence>
<keyword evidence="2" id="KW-0560">Oxidoreductase</keyword>
<feature type="domain" description="Enoyl reductase (ER)" evidence="3">
    <location>
        <begin position="10"/>
        <end position="293"/>
    </location>
</feature>
<dbReference type="Gene3D" id="3.90.180.10">
    <property type="entry name" value="Medium-chain alcohol dehydrogenases, catalytic domain"/>
    <property type="match status" value="1"/>
</dbReference>
<dbReference type="EMBL" id="DWVP01000024">
    <property type="protein sequence ID" value="HJC86123.1"/>
    <property type="molecule type" value="Genomic_DNA"/>
</dbReference>
<dbReference type="PANTHER" id="PTHR48106:SF18">
    <property type="entry name" value="QUINONE OXIDOREDUCTASE PIG3"/>
    <property type="match status" value="1"/>
</dbReference>
<reference evidence="4" key="2">
    <citation type="submission" date="2021-04" db="EMBL/GenBank/DDBJ databases">
        <authorList>
            <person name="Gilroy R."/>
        </authorList>
    </citation>
    <scope>NUCLEOTIDE SEQUENCE</scope>
    <source>
        <strain evidence="4">ChiHjej13B12-4958</strain>
    </source>
</reference>
<dbReference type="InterPro" id="IPR013149">
    <property type="entry name" value="ADH-like_C"/>
</dbReference>
<protein>
    <submittedName>
        <fullName evidence="4">Zinc-binding dehydrogenase</fullName>
    </submittedName>
</protein>
<evidence type="ECO:0000313" key="4">
    <source>
        <dbReference type="EMBL" id="HJC86123.1"/>
    </source>
</evidence>
<comment type="caution">
    <text evidence="4">The sequence shown here is derived from an EMBL/GenBank/DDBJ whole genome shotgun (WGS) entry which is preliminary data.</text>
</comment>
<dbReference type="InterPro" id="IPR036291">
    <property type="entry name" value="NAD(P)-bd_dom_sf"/>
</dbReference>
<dbReference type="AlphaFoldDB" id="A0A9D2QHD6"/>
<keyword evidence="1" id="KW-0521">NADP</keyword>
<gene>
    <name evidence="4" type="ORF">H9751_11420</name>
</gene>
<dbReference type="SUPFAM" id="SSF50129">
    <property type="entry name" value="GroES-like"/>
    <property type="match status" value="1"/>
</dbReference>
<dbReference type="Gene3D" id="3.40.50.720">
    <property type="entry name" value="NAD(P)-binding Rossmann-like Domain"/>
    <property type="match status" value="1"/>
</dbReference>
<dbReference type="PANTHER" id="PTHR48106">
    <property type="entry name" value="QUINONE OXIDOREDUCTASE PIG3-RELATED"/>
    <property type="match status" value="1"/>
</dbReference>
<dbReference type="InterPro" id="IPR020843">
    <property type="entry name" value="ER"/>
</dbReference>
<name>A0A9D2QHD6_9CORY</name>
<dbReference type="GO" id="GO:0016651">
    <property type="term" value="F:oxidoreductase activity, acting on NAD(P)H"/>
    <property type="evidence" value="ECO:0007669"/>
    <property type="project" value="TreeGrafter"/>
</dbReference>
<evidence type="ECO:0000256" key="2">
    <source>
        <dbReference type="ARBA" id="ARBA00023002"/>
    </source>
</evidence>
<dbReference type="InterPro" id="IPR013154">
    <property type="entry name" value="ADH-like_N"/>
</dbReference>
<dbReference type="GO" id="GO:0070402">
    <property type="term" value="F:NADPH binding"/>
    <property type="evidence" value="ECO:0007669"/>
    <property type="project" value="TreeGrafter"/>
</dbReference>
<dbReference type="InterPro" id="IPR011032">
    <property type="entry name" value="GroES-like_sf"/>
</dbReference>
<proteinExistence type="predicted"/>
<dbReference type="Proteomes" id="UP000823858">
    <property type="component" value="Unassembled WGS sequence"/>
</dbReference>